<feature type="compositionally biased region" description="Low complexity" evidence="1">
    <location>
        <begin position="90"/>
        <end position="102"/>
    </location>
</feature>
<accession>A0A2U1PZ11</accession>
<evidence type="ECO:0000313" key="3">
    <source>
        <dbReference type="Proteomes" id="UP000245207"/>
    </source>
</evidence>
<dbReference type="Proteomes" id="UP000245207">
    <property type="component" value="Unassembled WGS sequence"/>
</dbReference>
<feature type="region of interest" description="Disordered" evidence="1">
    <location>
        <begin position="77"/>
        <end position="153"/>
    </location>
</feature>
<feature type="compositionally biased region" description="Polar residues" evidence="1">
    <location>
        <begin position="103"/>
        <end position="118"/>
    </location>
</feature>
<feature type="compositionally biased region" description="Polar residues" evidence="1">
    <location>
        <begin position="17"/>
        <end position="33"/>
    </location>
</feature>
<comment type="caution">
    <text evidence="2">The sequence shown here is derived from an EMBL/GenBank/DDBJ whole genome shotgun (WGS) entry which is preliminary data.</text>
</comment>
<keyword evidence="3" id="KW-1185">Reference proteome</keyword>
<feature type="compositionally biased region" description="Polar residues" evidence="1">
    <location>
        <begin position="136"/>
        <end position="153"/>
    </location>
</feature>
<organism evidence="2 3">
    <name type="scientific">Artemisia annua</name>
    <name type="common">Sweet wormwood</name>
    <dbReference type="NCBI Taxonomy" id="35608"/>
    <lineage>
        <taxon>Eukaryota</taxon>
        <taxon>Viridiplantae</taxon>
        <taxon>Streptophyta</taxon>
        <taxon>Embryophyta</taxon>
        <taxon>Tracheophyta</taxon>
        <taxon>Spermatophyta</taxon>
        <taxon>Magnoliopsida</taxon>
        <taxon>eudicotyledons</taxon>
        <taxon>Gunneridae</taxon>
        <taxon>Pentapetalae</taxon>
        <taxon>asterids</taxon>
        <taxon>campanulids</taxon>
        <taxon>Asterales</taxon>
        <taxon>Asteraceae</taxon>
        <taxon>Asteroideae</taxon>
        <taxon>Anthemideae</taxon>
        <taxon>Artemisiinae</taxon>
        <taxon>Artemisia</taxon>
    </lineage>
</organism>
<proteinExistence type="predicted"/>
<sequence>MTSNPPSPPFSPVHDSINVQVSEDNETSQSQDSLGVLADVANEVAASSPSSKKTTVQFQRKRKRVYLAETSKAVSADEEMVPVSAAKEQPTSVPTPSAAPSVEVNTETLTTPHGTTDASAEEIPFVDLSTHEPIAESSSSNVVQEGRTSSSSS</sequence>
<evidence type="ECO:0000313" key="2">
    <source>
        <dbReference type="EMBL" id="PWA91024.1"/>
    </source>
</evidence>
<protein>
    <submittedName>
        <fullName evidence="2">Uncharacterized protein</fullName>
    </submittedName>
</protein>
<feature type="compositionally biased region" description="Pro residues" evidence="1">
    <location>
        <begin position="1"/>
        <end position="11"/>
    </location>
</feature>
<feature type="region of interest" description="Disordered" evidence="1">
    <location>
        <begin position="1"/>
        <end position="36"/>
    </location>
</feature>
<reference evidence="2 3" key="1">
    <citation type="journal article" date="2018" name="Mol. Plant">
        <title>The genome of Artemisia annua provides insight into the evolution of Asteraceae family and artemisinin biosynthesis.</title>
        <authorList>
            <person name="Shen Q."/>
            <person name="Zhang L."/>
            <person name="Liao Z."/>
            <person name="Wang S."/>
            <person name="Yan T."/>
            <person name="Shi P."/>
            <person name="Liu M."/>
            <person name="Fu X."/>
            <person name="Pan Q."/>
            <person name="Wang Y."/>
            <person name="Lv Z."/>
            <person name="Lu X."/>
            <person name="Zhang F."/>
            <person name="Jiang W."/>
            <person name="Ma Y."/>
            <person name="Chen M."/>
            <person name="Hao X."/>
            <person name="Li L."/>
            <person name="Tang Y."/>
            <person name="Lv G."/>
            <person name="Zhou Y."/>
            <person name="Sun X."/>
            <person name="Brodelius P.E."/>
            <person name="Rose J.K.C."/>
            <person name="Tang K."/>
        </authorList>
    </citation>
    <scope>NUCLEOTIDE SEQUENCE [LARGE SCALE GENOMIC DNA]</scope>
    <source>
        <strain evidence="3">cv. Huhao1</strain>
        <tissue evidence="2">Leaf</tissue>
    </source>
</reference>
<dbReference type="EMBL" id="PKPP01000580">
    <property type="protein sequence ID" value="PWA91024.1"/>
    <property type="molecule type" value="Genomic_DNA"/>
</dbReference>
<dbReference type="AlphaFoldDB" id="A0A2U1PZ11"/>
<name>A0A2U1PZ11_ARTAN</name>
<gene>
    <name evidence="2" type="ORF">CTI12_AA095530</name>
</gene>
<evidence type="ECO:0000256" key="1">
    <source>
        <dbReference type="SAM" id="MobiDB-lite"/>
    </source>
</evidence>